<organism evidence="2 3">
    <name type="scientific">Flavobacterium pectinovorum</name>
    <dbReference type="NCBI Taxonomy" id="29533"/>
    <lineage>
        <taxon>Bacteria</taxon>
        <taxon>Pseudomonadati</taxon>
        <taxon>Bacteroidota</taxon>
        <taxon>Flavobacteriia</taxon>
        <taxon>Flavobacteriales</taxon>
        <taxon>Flavobacteriaceae</taxon>
        <taxon>Flavobacterium</taxon>
    </lineage>
</organism>
<proteinExistence type="predicted"/>
<comment type="caution">
    <text evidence="2">The sequence shown here is derived from an EMBL/GenBank/DDBJ whole genome shotgun (WGS) entry which is preliminary data.</text>
</comment>
<keyword evidence="3" id="KW-1185">Reference proteome</keyword>
<dbReference type="OrthoDB" id="1376969at2"/>
<dbReference type="Proteomes" id="UP000319700">
    <property type="component" value="Unassembled WGS sequence"/>
</dbReference>
<evidence type="ECO:0000313" key="2">
    <source>
        <dbReference type="EMBL" id="TPG36356.1"/>
    </source>
</evidence>
<dbReference type="EMBL" id="RCZH01000014">
    <property type="protein sequence ID" value="TPG36356.1"/>
    <property type="molecule type" value="Genomic_DNA"/>
</dbReference>
<reference evidence="2 3" key="1">
    <citation type="journal article" date="2019" name="Environ. Microbiol.">
        <title>Species interactions and distinct microbial communities in high Arctic permafrost affected cryosols are associated with the CH4 and CO2 gas fluxes.</title>
        <authorList>
            <person name="Altshuler I."/>
            <person name="Hamel J."/>
            <person name="Turney S."/>
            <person name="Magnuson E."/>
            <person name="Levesque R."/>
            <person name="Greer C."/>
            <person name="Whyte L.G."/>
        </authorList>
    </citation>
    <scope>NUCLEOTIDE SEQUENCE [LARGE SCALE GENOMIC DNA]</scope>
    <source>
        <strain evidence="2 3">42</strain>
    </source>
</reference>
<accession>A0A502EIN2</accession>
<sequence length="276" mass="31113">MKKLLYLFSATLLALASCTNDYDGSCVKKNDVNPIKNDTISPPKTDSIPIVIMEPFLLKKLVHTYTNGEVSTLELSYKDNKILSDRDGSNTTLYTYTGDVITKIEKADLSGDVYLTKEYVYANGKVDYILSNEFGNYYKTKYHYNSDGSVFYYKLNSDSLGTDGQDTGISGRYTFSEGNLITDQFYNGSYESLITFEYDSKNNPRLNILGFNLLIDTNEMSSSNNIIKRIGDVEDSGTIMTTIFSHEYNENGYPVKTTQTLQIGHVITKETSTYSY</sequence>
<evidence type="ECO:0000313" key="3">
    <source>
        <dbReference type="Proteomes" id="UP000319700"/>
    </source>
</evidence>
<keyword evidence="1" id="KW-0732">Signal</keyword>
<protein>
    <recommendedName>
        <fullName evidence="4">DUF4595 domain-containing protein</fullName>
    </recommendedName>
</protein>
<evidence type="ECO:0000256" key="1">
    <source>
        <dbReference type="SAM" id="SignalP"/>
    </source>
</evidence>
<dbReference type="RefSeq" id="WP_140510372.1">
    <property type="nucleotide sequence ID" value="NZ_RCZH01000014.1"/>
</dbReference>
<gene>
    <name evidence="2" type="ORF">EAH81_19990</name>
</gene>
<dbReference type="AlphaFoldDB" id="A0A502EIN2"/>
<dbReference type="PROSITE" id="PS51257">
    <property type="entry name" value="PROKAR_LIPOPROTEIN"/>
    <property type="match status" value="1"/>
</dbReference>
<feature type="chain" id="PRO_5021426632" description="DUF4595 domain-containing protein" evidence="1">
    <location>
        <begin position="22"/>
        <end position="276"/>
    </location>
</feature>
<name>A0A502EIN2_9FLAO</name>
<evidence type="ECO:0008006" key="4">
    <source>
        <dbReference type="Google" id="ProtNLM"/>
    </source>
</evidence>
<feature type="signal peptide" evidence="1">
    <location>
        <begin position="1"/>
        <end position="21"/>
    </location>
</feature>